<dbReference type="EMBL" id="AB897512">
    <property type="protein sequence ID" value="BAQ02773.1"/>
    <property type="molecule type" value="Genomic_DNA"/>
</dbReference>
<dbReference type="InterPro" id="IPR050834">
    <property type="entry name" value="Glycosyltransf_2"/>
</dbReference>
<keyword evidence="1" id="KW-0808">Transferase</keyword>
<evidence type="ECO:0000313" key="1">
    <source>
        <dbReference type="EMBL" id="BAQ02773.1"/>
    </source>
</evidence>
<dbReference type="InterPro" id="IPR001173">
    <property type="entry name" value="Glyco_trans_2-like"/>
</dbReference>
<dbReference type="Gene3D" id="3.90.550.10">
    <property type="entry name" value="Spore Coat Polysaccharide Biosynthesis Protein SpsA, Chain A"/>
    <property type="match status" value="1"/>
</dbReference>
<proteinExistence type="predicted"/>
<name>A0A0A8J939_KLEPN</name>
<dbReference type="PANTHER" id="PTHR43685:SF13">
    <property type="entry name" value="O ANTIGEN BIOSYNTHESIS RHAMNOSYLTRANSFERASE RFBN"/>
    <property type="match status" value="1"/>
</dbReference>
<dbReference type="RefSeq" id="WP_086624830.1">
    <property type="nucleotide sequence ID" value="NZ_CACSHX010000161.1"/>
</dbReference>
<reference evidence="1" key="2">
    <citation type="journal article" date="2014" name="Antimicrob. Agents Chemother.">
        <title>Identification of capsular types in carbapenem-resistant Klebsiella pneumoniae strains by wzc sequencing and implications in capsule depolymerase treatment.</title>
        <authorList>
            <person name="Pan Y.-J."/>
            <person name="Lin T.-L."/>
            <person name="Lin Y.-T."/>
            <person name="Su P.-A."/>
            <person name="Chen C.-T."/>
            <person name="Hsieh P.-F."/>
            <person name="Hsu C.-R."/>
            <person name="Chen C.-C."/>
            <person name="Hsieh Y.-C."/>
            <person name="Wang J.-T."/>
        </authorList>
    </citation>
    <scope>NUCLEOTIDE SEQUENCE</scope>
    <source>
        <strain evidence="1">N386</strain>
    </source>
</reference>
<organism evidence="1">
    <name type="scientific">Klebsiella pneumoniae</name>
    <dbReference type="NCBI Taxonomy" id="573"/>
    <lineage>
        <taxon>Bacteria</taxon>
        <taxon>Pseudomonadati</taxon>
        <taxon>Pseudomonadota</taxon>
        <taxon>Gammaproteobacteria</taxon>
        <taxon>Enterobacterales</taxon>
        <taxon>Enterobacteriaceae</taxon>
        <taxon>Klebsiella/Raoultella group</taxon>
        <taxon>Klebsiella</taxon>
        <taxon>Klebsiella pneumoniae complex</taxon>
    </lineage>
</organism>
<dbReference type="AlphaFoldDB" id="A0A0A8J939"/>
<dbReference type="SUPFAM" id="SSF53448">
    <property type="entry name" value="Nucleotide-diphospho-sugar transferases"/>
    <property type="match status" value="1"/>
</dbReference>
<dbReference type="CDD" id="cd00761">
    <property type="entry name" value="Glyco_tranf_GTA_type"/>
    <property type="match status" value="1"/>
</dbReference>
<dbReference type="GO" id="GO:0016740">
    <property type="term" value="F:transferase activity"/>
    <property type="evidence" value="ECO:0007669"/>
    <property type="project" value="UniProtKB-KW"/>
</dbReference>
<dbReference type="PANTHER" id="PTHR43685">
    <property type="entry name" value="GLYCOSYLTRANSFERASE"/>
    <property type="match status" value="1"/>
</dbReference>
<dbReference type="InterPro" id="IPR029044">
    <property type="entry name" value="Nucleotide-diphossugar_trans"/>
</dbReference>
<accession>A0A0A8J939</accession>
<protein>
    <submittedName>
        <fullName evidence="1">Rhamnosyl transferase</fullName>
    </submittedName>
</protein>
<sequence length="303" mass="34399">MTKCVIAIPTYNGNELWKEVVSNLKKYVPSDITIQIVDSGSTDGTVELASEAGFKVMKIRSEDFNHGGTRNLAVSEYLNEFDIAIFLTQDAIPEKGFIEEIIRSFNDPLVVCAYGRQLPHEDANPIAQHARFFSYPSTSKINDMTTVSNNGIKTVFMSNSFSAYRLSVFKELGGFPSNTILCEDMFFTAKAILSGYKSAYVSKAIVRHSHNYTPLQEFRRYFDIGVFHKDCSWIQQKFGGTGGEGKKYILSELKYLLKNGAFWIPVSVLNNFMKIVGYKLGKNYHKISKSLILNFSMHKKYWR</sequence>
<dbReference type="Pfam" id="PF00535">
    <property type="entry name" value="Glycos_transf_2"/>
    <property type="match status" value="1"/>
</dbReference>
<reference evidence="1" key="1">
    <citation type="submission" date="2013-12" db="EMBL/GenBank/DDBJ databases">
        <authorList>
            <person name="Pan Y."/>
        </authorList>
    </citation>
    <scope>NUCLEOTIDE SEQUENCE</scope>
    <source>
        <strain evidence="1">N386</strain>
    </source>
</reference>
<dbReference type="GO" id="GO:0044010">
    <property type="term" value="P:single-species biofilm formation"/>
    <property type="evidence" value="ECO:0007669"/>
    <property type="project" value="TreeGrafter"/>
</dbReference>